<gene>
    <name evidence="1" type="ORF">NPIL_20471</name>
</gene>
<reference evidence="1" key="1">
    <citation type="submission" date="2020-08" db="EMBL/GenBank/DDBJ databases">
        <title>Multicomponent nature underlies the extraordinary mechanical properties of spider dragline silk.</title>
        <authorList>
            <person name="Kono N."/>
            <person name="Nakamura H."/>
            <person name="Mori M."/>
            <person name="Yoshida Y."/>
            <person name="Ohtoshi R."/>
            <person name="Malay A.D."/>
            <person name="Moran D.A.P."/>
            <person name="Tomita M."/>
            <person name="Numata K."/>
            <person name="Arakawa K."/>
        </authorList>
    </citation>
    <scope>NUCLEOTIDE SEQUENCE</scope>
</reference>
<dbReference type="Proteomes" id="UP000887013">
    <property type="component" value="Unassembled WGS sequence"/>
</dbReference>
<dbReference type="EMBL" id="BMAW01064315">
    <property type="protein sequence ID" value="GFT44574.1"/>
    <property type="molecule type" value="Genomic_DNA"/>
</dbReference>
<name>A0A8X6P0D5_NEPPI</name>
<evidence type="ECO:0000313" key="2">
    <source>
        <dbReference type="Proteomes" id="UP000887013"/>
    </source>
</evidence>
<comment type="caution">
    <text evidence="1">The sequence shown here is derived from an EMBL/GenBank/DDBJ whole genome shotgun (WGS) entry which is preliminary data.</text>
</comment>
<protein>
    <submittedName>
        <fullName evidence="1">Uncharacterized protein</fullName>
    </submittedName>
</protein>
<dbReference type="AlphaFoldDB" id="A0A8X6P0D5"/>
<accession>A0A8X6P0D5</accession>
<evidence type="ECO:0000313" key="1">
    <source>
        <dbReference type="EMBL" id="GFT44574.1"/>
    </source>
</evidence>
<sequence length="105" mass="12446">MLPLWPFVVKLSFNAQQRDSSTRRHCSDYRRYRHAENGDAHQRSAGCGSKLSSRAKEMKMLLRHFVQRLFFDQIRTLYFQPIFMTSGQCLRTIEICTFDSAKECY</sequence>
<proteinExistence type="predicted"/>
<keyword evidence="2" id="KW-1185">Reference proteome</keyword>
<organism evidence="1 2">
    <name type="scientific">Nephila pilipes</name>
    <name type="common">Giant wood spider</name>
    <name type="synonym">Nephila maculata</name>
    <dbReference type="NCBI Taxonomy" id="299642"/>
    <lineage>
        <taxon>Eukaryota</taxon>
        <taxon>Metazoa</taxon>
        <taxon>Ecdysozoa</taxon>
        <taxon>Arthropoda</taxon>
        <taxon>Chelicerata</taxon>
        <taxon>Arachnida</taxon>
        <taxon>Araneae</taxon>
        <taxon>Araneomorphae</taxon>
        <taxon>Entelegynae</taxon>
        <taxon>Araneoidea</taxon>
        <taxon>Nephilidae</taxon>
        <taxon>Nephila</taxon>
    </lineage>
</organism>